<dbReference type="EMBL" id="BARW01016442">
    <property type="protein sequence ID" value="GAI91084.1"/>
    <property type="molecule type" value="Genomic_DNA"/>
</dbReference>
<evidence type="ECO:0000313" key="1">
    <source>
        <dbReference type="EMBL" id="GAI91084.1"/>
    </source>
</evidence>
<accession>X1UFH8</accession>
<name>X1UFH8_9ZZZZ</name>
<proteinExistence type="predicted"/>
<comment type="caution">
    <text evidence="1">The sequence shown here is derived from an EMBL/GenBank/DDBJ whole genome shotgun (WGS) entry which is preliminary data.</text>
</comment>
<dbReference type="AlphaFoldDB" id="X1UFH8"/>
<gene>
    <name evidence="1" type="ORF">S12H4_28634</name>
</gene>
<sequence length="136" mass="15262">MSELTEEEYSKLKDNLADIKRDALDISGDLEESSSILIGVEDRTGKWAAPIHAEMDSHKEPVDIIEEKARTVWEPAVEENRPVGLGMTSSEKYYCHGRVSYIKGHLDKLDAMKGICIFAMLLVHLFAPRGNGFNLK</sequence>
<organism evidence="1">
    <name type="scientific">marine sediment metagenome</name>
    <dbReference type="NCBI Taxonomy" id="412755"/>
    <lineage>
        <taxon>unclassified sequences</taxon>
        <taxon>metagenomes</taxon>
        <taxon>ecological metagenomes</taxon>
    </lineage>
</organism>
<protein>
    <submittedName>
        <fullName evidence="1">Uncharacterized protein</fullName>
    </submittedName>
</protein>
<reference evidence="1" key="1">
    <citation type="journal article" date="2014" name="Front. Microbiol.">
        <title>High frequency of phylogenetically diverse reductive dehalogenase-homologous genes in deep subseafloor sedimentary metagenomes.</title>
        <authorList>
            <person name="Kawai M."/>
            <person name="Futagami T."/>
            <person name="Toyoda A."/>
            <person name="Takaki Y."/>
            <person name="Nishi S."/>
            <person name="Hori S."/>
            <person name="Arai W."/>
            <person name="Tsubouchi T."/>
            <person name="Morono Y."/>
            <person name="Uchiyama I."/>
            <person name="Ito T."/>
            <person name="Fujiyama A."/>
            <person name="Inagaki F."/>
            <person name="Takami H."/>
        </authorList>
    </citation>
    <scope>NUCLEOTIDE SEQUENCE</scope>
    <source>
        <strain evidence="1">Expedition CK06-06</strain>
    </source>
</reference>